<accession>A0AAV3S653</accession>
<reference evidence="2 3" key="1">
    <citation type="journal article" date="2019" name="Int. J. Syst. Evol. Microbiol.">
        <title>The Global Catalogue of Microorganisms (GCM) 10K type strain sequencing project: providing services to taxonomists for standard genome sequencing and annotation.</title>
        <authorList>
            <consortium name="The Broad Institute Genomics Platform"/>
            <consortium name="The Broad Institute Genome Sequencing Center for Infectious Disease"/>
            <person name="Wu L."/>
            <person name="Ma J."/>
        </authorList>
    </citation>
    <scope>NUCLEOTIDE SEQUENCE [LARGE SCALE GENOMIC DNA]</scope>
    <source>
        <strain evidence="2 3">JCM 16330</strain>
    </source>
</reference>
<dbReference type="AlphaFoldDB" id="A0AAV3S653"/>
<sequence length="65" mass="7067">MDDSRHSTHKLMGGFAVQTDMASSPGEHGEAEKDAEVPSGVLDGLDDLEEGRTLSDEEFEDVLKF</sequence>
<evidence type="ECO:0000256" key="1">
    <source>
        <dbReference type="SAM" id="MobiDB-lite"/>
    </source>
</evidence>
<gene>
    <name evidence="2" type="ORF">GCM10009066_05410</name>
</gene>
<name>A0AAV3S653_9EURY</name>
<feature type="region of interest" description="Disordered" evidence="1">
    <location>
        <begin position="1"/>
        <end position="65"/>
    </location>
</feature>
<protein>
    <submittedName>
        <fullName evidence="2">Uncharacterized protein</fullName>
    </submittedName>
</protein>
<feature type="compositionally biased region" description="Basic and acidic residues" evidence="1">
    <location>
        <begin position="27"/>
        <end position="36"/>
    </location>
</feature>
<comment type="caution">
    <text evidence="2">The sequence shown here is derived from an EMBL/GenBank/DDBJ whole genome shotgun (WGS) entry which is preliminary data.</text>
</comment>
<evidence type="ECO:0000313" key="3">
    <source>
        <dbReference type="Proteomes" id="UP001500837"/>
    </source>
</evidence>
<feature type="compositionally biased region" description="Basic and acidic residues" evidence="1">
    <location>
        <begin position="50"/>
        <end position="65"/>
    </location>
</feature>
<dbReference type="EMBL" id="BAAABL010000022">
    <property type="protein sequence ID" value="GAA0293730.1"/>
    <property type="molecule type" value="Genomic_DNA"/>
</dbReference>
<proteinExistence type="predicted"/>
<evidence type="ECO:0000313" key="2">
    <source>
        <dbReference type="EMBL" id="GAA0293730.1"/>
    </source>
</evidence>
<keyword evidence="3" id="KW-1185">Reference proteome</keyword>
<dbReference type="Proteomes" id="UP001500837">
    <property type="component" value="Unassembled WGS sequence"/>
</dbReference>
<organism evidence="2 3">
    <name type="scientific">Halarchaeum salinum</name>
    <dbReference type="NCBI Taxonomy" id="489912"/>
    <lineage>
        <taxon>Archaea</taxon>
        <taxon>Methanobacteriati</taxon>
        <taxon>Methanobacteriota</taxon>
        <taxon>Stenosarchaea group</taxon>
        <taxon>Halobacteria</taxon>
        <taxon>Halobacteriales</taxon>
        <taxon>Halobacteriaceae</taxon>
    </lineage>
</organism>